<gene>
    <name evidence="3" type="ORF">GGQ55_001007</name>
</gene>
<accession>A0A853CC80</accession>
<keyword evidence="1" id="KW-1133">Transmembrane helix</keyword>
<dbReference type="PANTHER" id="PTHR46663:SF2">
    <property type="entry name" value="GGDEF DOMAIN-CONTAINING PROTEIN"/>
    <property type="match status" value="1"/>
</dbReference>
<sequence length="528" mass="55400">MAVSAHPVVDRRVRSGAAAALPPVAAGTAGLFVLGCLIASLTLPGDLYSRVVTNVAQFVAPAVAAVTLGLRARRSTGRLLAAWTVLAVGCGCWAAGQAWWAQQEISGAGIPFPSVADIGYLAFPVLAAVGLLLYPSDGGARGRWRRTSDAVMTSAAVGLVSWETALGAIADRTTPDEPLTWVLFLAYPVLDVVLIVLAVLTAARTRNPRLPLVLVCAGLVALSVSDSAFAYLQATMSYRGGSLDLGWVAGFLLLALAGLARTPTAVPETPEREATAELRADLLPYLPVAVALVATFVYALTGGQLGIVAVSLSVVVIGLILVRQYVTLRENVRLNRELVQREALLRHQAFHDGLTGLANRALFLDRLEHALAVHRREPRPVALVFLDLDDFKVVNDTLGHAAGDALLVEVAVRLRGALRTADTVARLGGDEFAVLLDPADDVEAAITRALDALRTPVVLAGTPVPVRASAGVCVLGPEDPSARADAVLVRADTAMYAAKRAGKDRVVRFTPGLPLQAGAREPRGVLTS</sequence>
<comment type="caution">
    <text evidence="3">The sequence shown here is derived from an EMBL/GenBank/DDBJ whole genome shotgun (WGS) entry which is preliminary data.</text>
</comment>
<dbReference type="InterPro" id="IPR029787">
    <property type="entry name" value="Nucleotide_cyclase"/>
</dbReference>
<dbReference type="InterPro" id="IPR052163">
    <property type="entry name" value="DGC-Regulatory_Protein"/>
</dbReference>
<dbReference type="NCBIfam" id="TIGR00254">
    <property type="entry name" value="GGDEF"/>
    <property type="match status" value="1"/>
</dbReference>
<dbReference type="AlphaFoldDB" id="A0A853CC80"/>
<organism evidence="3 4">
    <name type="scientific">Petropleomorpha daqingensis</name>
    <dbReference type="NCBI Taxonomy" id="2026353"/>
    <lineage>
        <taxon>Bacteria</taxon>
        <taxon>Bacillati</taxon>
        <taxon>Actinomycetota</taxon>
        <taxon>Actinomycetes</taxon>
        <taxon>Geodermatophilales</taxon>
        <taxon>Geodermatophilaceae</taxon>
        <taxon>Petropleomorpha</taxon>
    </lineage>
</organism>
<feature type="transmembrane region" description="Helical" evidence="1">
    <location>
        <begin position="306"/>
        <end position="326"/>
    </location>
</feature>
<dbReference type="PANTHER" id="PTHR46663">
    <property type="entry name" value="DIGUANYLATE CYCLASE DGCT-RELATED"/>
    <property type="match status" value="1"/>
</dbReference>
<feature type="transmembrane region" description="Helical" evidence="1">
    <location>
        <begin position="181"/>
        <end position="200"/>
    </location>
</feature>
<feature type="transmembrane region" description="Helical" evidence="1">
    <location>
        <begin position="47"/>
        <end position="68"/>
    </location>
</feature>
<evidence type="ECO:0000313" key="4">
    <source>
        <dbReference type="Proteomes" id="UP000541969"/>
    </source>
</evidence>
<dbReference type="SMART" id="SM00267">
    <property type="entry name" value="GGDEF"/>
    <property type="match status" value="1"/>
</dbReference>
<keyword evidence="1" id="KW-0472">Membrane</keyword>
<dbReference type="RefSeq" id="WP_179715414.1">
    <property type="nucleotide sequence ID" value="NZ_JACBZT010000001.1"/>
</dbReference>
<feature type="transmembrane region" description="Helical" evidence="1">
    <location>
        <begin position="212"/>
        <end position="233"/>
    </location>
</feature>
<evidence type="ECO:0000313" key="3">
    <source>
        <dbReference type="EMBL" id="NYJ04729.1"/>
    </source>
</evidence>
<feature type="transmembrane region" description="Helical" evidence="1">
    <location>
        <begin position="80"/>
        <end position="100"/>
    </location>
</feature>
<evidence type="ECO:0000259" key="2">
    <source>
        <dbReference type="PROSITE" id="PS50887"/>
    </source>
</evidence>
<keyword evidence="1" id="KW-0812">Transmembrane</keyword>
<dbReference type="Gene3D" id="3.30.70.270">
    <property type="match status" value="1"/>
</dbReference>
<dbReference type="CDD" id="cd01949">
    <property type="entry name" value="GGDEF"/>
    <property type="match status" value="1"/>
</dbReference>
<dbReference type="SUPFAM" id="SSF55073">
    <property type="entry name" value="Nucleotide cyclase"/>
    <property type="match status" value="1"/>
</dbReference>
<feature type="domain" description="GGDEF" evidence="2">
    <location>
        <begin position="379"/>
        <end position="511"/>
    </location>
</feature>
<dbReference type="InterPro" id="IPR043128">
    <property type="entry name" value="Rev_trsase/Diguanyl_cyclase"/>
</dbReference>
<name>A0A853CC80_9ACTN</name>
<dbReference type="Proteomes" id="UP000541969">
    <property type="component" value="Unassembled WGS sequence"/>
</dbReference>
<feature type="transmembrane region" description="Helical" evidence="1">
    <location>
        <begin position="112"/>
        <end position="134"/>
    </location>
</feature>
<dbReference type="Pfam" id="PF00990">
    <property type="entry name" value="GGDEF"/>
    <property type="match status" value="1"/>
</dbReference>
<feature type="transmembrane region" description="Helical" evidence="1">
    <location>
        <begin position="282"/>
        <end position="300"/>
    </location>
</feature>
<keyword evidence="4" id="KW-1185">Reference proteome</keyword>
<dbReference type="PROSITE" id="PS50887">
    <property type="entry name" value="GGDEF"/>
    <property type="match status" value="1"/>
</dbReference>
<proteinExistence type="predicted"/>
<feature type="transmembrane region" description="Helical" evidence="1">
    <location>
        <begin position="20"/>
        <end position="41"/>
    </location>
</feature>
<reference evidence="3 4" key="1">
    <citation type="submission" date="2020-07" db="EMBL/GenBank/DDBJ databases">
        <title>Sequencing the genomes of 1000 actinobacteria strains.</title>
        <authorList>
            <person name="Klenk H.-P."/>
        </authorList>
    </citation>
    <scope>NUCLEOTIDE SEQUENCE [LARGE SCALE GENOMIC DNA]</scope>
    <source>
        <strain evidence="3 4">DSM 104001</strain>
    </source>
</reference>
<protein>
    <submittedName>
        <fullName evidence="3">Diguanylate cyclase (GGDEF)-like protein</fullName>
    </submittedName>
</protein>
<dbReference type="InterPro" id="IPR000160">
    <property type="entry name" value="GGDEF_dom"/>
</dbReference>
<evidence type="ECO:0000256" key="1">
    <source>
        <dbReference type="SAM" id="Phobius"/>
    </source>
</evidence>
<dbReference type="EMBL" id="JACBZT010000001">
    <property type="protein sequence ID" value="NYJ04729.1"/>
    <property type="molecule type" value="Genomic_DNA"/>
</dbReference>
<feature type="transmembrane region" description="Helical" evidence="1">
    <location>
        <begin position="245"/>
        <end position="262"/>
    </location>
</feature>